<dbReference type="GO" id="GO:0030295">
    <property type="term" value="F:protein kinase activator activity"/>
    <property type="evidence" value="ECO:0007669"/>
    <property type="project" value="TreeGrafter"/>
</dbReference>
<keyword evidence="6" id="KW-0812">Transmembrane</keyword>
<keyword evidence="4" id="KW-0597">Phosphoprotein</keyword>
<dbReference type="PANTHER" id="PTHR42878:SF7">
    <property type="entry name" value="SENSOR HISTIDINE KINASE GLRK"/>
    <property type="match status" value="1"/>
</dbReference>
<evidence type="ECO:0000256" key="4">
    <source>
        <dbReference type="ARBA" id="ARBA00022553"/>
    </source>
</evidence>
<sequence>MAEDPKTHEELLAELERLRFQERQQRETLTSLTNQLEEANDTLEAIRTGEVDALVINGADGHQVYTLKSADQTYRIFIEQMSQGAITINQSGTILYSNSQFASLISQPLEKVIGQSFYKYFMESDMALCKELVGSAWQDITTRGELRLKGNNGEVPVLLSLKTLNLDEGISLSIILTDLSEQKLSQRLLLKKNEELLIAEQLASQLNTNLERAVKARTQELYKSQQQLSRVLETMAEGVMIVDVNSRMTYANKMAQEFLGVNESEYQNKEYHNLKWQTYKLDGEPLKAEENPIYRAMKTGKAVYDFEIALQAQGRALFYVAVNAVPIFDEDKKLTGGIGTFVDVTHRRKAIQQKDDFISVASHELKTPITSLKAALQLLDRIKENPSTHLPKLIAQANRSMNKVSNLIEELLNASKITSGQMHLKAQLFKLTDLIEECLLNVNENFKSKLKIHGDLDLIVNGDPNRIEQVIVNFINNSIKYAPNATAIEILLEKNDNIAKVTVTDDGPGIHPDKLPHLFERYYRVDDGGAQYSGLGLGLYISAEIIKKHNGEIGAISELGKGSSFWFTLPIE</sequence>
<evidence type="ECO:0000259" key="15">
    <source>
        <dbReference type="PROSITE" id="PS50112"/>
    </source>
</evidence>
<dbReference type="OrthoDB" id="9813151at2"/>
<keyword evidence="5" id="KW-0808">Transferase</keyword>
<comment type="subcellular location">
    <subcellularLocation>
        <location evidence="2">Membrane</location>
        <topology evidence="2">Multi-pass membrane protein</topology>
    </subcellularLocation>
</comment>
<keyword evidence="11" id="KW-0902">Two-component regulatory system</keyword>
<dbReference type="PROSITE" id="PS50113">
    <property type="entry name" value="PAC"/>
    <property type="match status" value="1"/>
</dbReference>
<dbReference type="EMBL" id="SJSK01000006">
    <property type="protein sequence ID" value="TCC88080.1"/>
    <property type="molecule type" value="Genomic_DNA"/>
</dbReference>
<evidence type="ECO:0000256" key="6">
    <source>
        <dbReference type="ARBA" id="ARBA00022692"/>
    </source>
</evidence>
<reference evidence="17 18" key="1">
    <citation type="submission" date="2019-02" db="EMBL/GenBank/DDBJ databases">
        <title>Pedobacter sp. RP-1-13 sp. nov., isolated from Arctic soil.</title>
        <authorList>
            <person name="Dahal R.H."/>
        </authorList>
    </citation>
    <scope>NUCLEOTIDE SEQUENCE [LARGE SCALE GENOMIC DNA]</scope>
    <source>
        <strain evidence="17 18">RP-1-13</strain>
    </source>
</reference>
<keyword evidence="13" id="KW-0175">Coiled coil</keyword>
<keyword evidence="8" id="KW-0418">Kinase</keyword>
<dbReference type="SUPFAM" id="SSF55785">
    <property type="entry name" value="PYP-like sensor domain (PAS domain)"/>
    <property type="match status" value="2"/>
</dbReference>
<dbReference type="EC" id="2.7.13.3" evidence="3"/>
<dbReference type="Pfam" id="PF13426">
    <property type="entry name" value="PAS_9"/>
    <property type="match status" value="1"/>
</dbReference>
<dbReference type="CDD" id="cd00130">
    <property type="entry name" value="PAS"/>
    <property type="match status" value="2"/>
</dbReference>
<dbReference type="InterPro" id="IPR050351">
    <property type="entry name" value="BphY/WalK/GraS-like"/>
</dbReference>
<evidence type="ECO:0000259" key="14">
    <source>
        <dbReference type="PROSITE" id="PS50109"/>
    </source>
</evidence>
<feature type="domain" description="Histidine kinase" evidence="14">
    <location>
        <begin position="360"/>
        <end position="572"/>
    </location>
</feature>
<keyword evidence="18" id="KW-1185">Reference proteome</keyword>
<dbReference type="Pfam" id="PF00512">
    <property type="entry name" value="HisKA"/>
    <property type="match status" value="1"/>
</dbReference>
<evidence type="ECO:0000256" key="5">
    <source>
        <dbReference type="ARBA" id="ARBA00022679"/>
    </source>
</evidence>
<dbReference type="InterPro" id="IPR035965">
    <property type="entry name" value="PAS-like_dom_sf"/>
</dbReference>
<evidence type="ECO:0000313" key="18">
    <source>
        <dbReference type="Proteomes" id="UP000292884"/>
    </source>
</evidence>
<dbReference type="InterPro" id="IPR005467">
    <property type="entry name" value="His_kinase_dom"/>
</dbReference>
<dbReference type="InterPro" id="IPR013767">
    <property type="entry name" value="PAS_fold"/>
</dbReference>
<feature type="domain" description="PAS" evidence="15">
    <location>
        <begin position="70"/>
        <end position="125"/>
    </location>
</feature>
<gene>
    <name evidence="17" type="ORF">EZ428_20375</name>
</gene>
<evidence type="ECO:0000256" key="11">
    <source>
        <dbReference type="ARBA" id="ARBA00023012"/>
    </source>
</evidence>
<feature type="domain" description="PAC" evidence="16">
    <location>
        <begin position="304"/>
        <end position="356"/>
    </location>
</feature>
<comment type="caution">
    <text evidence="17">The sequence shown here is derived from an EMBL/GenBank/DDBJ whole genome shotgun (WGS) entry which is preliminary data.</text>
</comment>
<keyword evidence="10" id="KW-1133">Transmembrane helix</keyword>
<dbReference type="CDD" id="cd00075">
    <property type="entry name" value="HATPase"/>
    <property type="match status" value="1"/>
</dbReference>
<name>A0A4R0MMX8_9SPHI</name>
<dbReference type="SMART" id="SM00091">
    <property type="entry name" value="PAS"/>
    <property type="match status" value="2"/>
</dbReference>
<dbReference type="Proteomes" id="UP000292884">
    <property type="component" value="Unassembled WGS sequence"/>
</dbReference>
<dbReference type="PRINTS" id="PR00344">
    <property type="entry name" value="BCTRLSENSOR"/>
</dbReference>
<dbReference type="InterPro" id="IPR036097">
    <property type="entry name" value="HisK_dim/P_sf"/>
</dbReference>
<dbReference type="Pfam" id="PF00989">
    <property type="entry name" value="PAS"/>
    <property type="match status" value="1"/>
</dbReference>
<evidence type="ECO:0000256" key="13">
    <source>
        <dbReference type="SAM" id="Coils"/>
    </source>
</evidence>
<dbReference type="InterPro" id="IPR003661">
    <property type="entry name" value="HisK_dim/P_dom"/>
</dbReference>
<dbReference type="RefSeq" id="WP_131555044.1">
    <property type="nucleotide sequence ID" value="NZ_SJSK01000006.1"/>
</dbReference>
<dbReference type="GO" id="GO:0000155">
    <property type="term" value="F:phosphorelay sensor kinase activity"/>
    <property type="evidence" value="ECO:0007669"/>
    <property type="project" value="InterPro"/>
</dbReference>
<dbReference type="PROSITE" id="PS50109">
    <property type="entry name" value="HIS_KIN"/>
    <property type="match status" value="1"/>
</dbReference>
<evidence type="ECO:0000259" key="16">
    <source>
        <dbReference type="PROSITE" id="PS50113"/>
    </source>
</evidence>
<dbReference type="SMART" id="SM00086">
    <property type="entry name" value="PAC"/>
    <property type="match status" value="2"/>
</dbReference>
<dbReference type="Gene3D" id="3.30.450.20">
    <property type="entry name" value="PAS domain"/>
    <property type="match status" value="2"/>
</dbReference>
<dbReference type="InterPro" id="IPR004358">
    <property type="entry name" value="Sig_transdc_His_kin-like_C"/>
</dbReference>
<dbReference type="NCBIfam" id="TIGR00229">
    <property type="entry name" value="sensory_box"/>
    <property type="match status" value="1"/>
</dbReference>
<dbReference type="GO" id="GO:0000156">
    <property type="term" value="F:phosphorelay response regulator activity"/>
    <property type="evidence" value="ECO:0007669"/>
    <property type="project" value="TreeGrafter"/>
</dbReference>
<evidence type="ECO:0000256" key="8">
    <source>
        <dbReference type="ARBA" id="ARBA00022777"/>
    </source>
</evidence>
<evidence type="ECO:0000256" key="10">
    <source>
        <dbReference type="ARBA" id="ARBA00022989"/>
    </source>
</evidence>
<comment type="catalytic activity">
    <reaction evidence="1">
        <text>ATP + protein L-histidine = ADP + protein N-phospho-L-histidine.</text>
        <dbReference type="EC" id="2.7.13.3"/>
    </reaction>
</comment>
<keyword evidence="7" id="KW-0547">Nucleotide-binding</keyword>
<organism evidence="17 18">
    <name type="scientific">Pedobacter frigiditerrae</name>
    <dbReference type="NCBI Taxonomy" id="2530452"/>
    <lineage>
        <taxon>Bacteria</taxon>
        <taxon>Pseudomonadati</taxon>
        <taxon>Bacteroidota</taxon>
        <taxon>Sphingobacteriia</taxon>
        <taxon>Sphingobacteriales</taxon>
        <taxon>Sphingobacteriaceae</taxon>
        <taxon>Pedobacter</taxon>
    </lineage>
</organism>
<dbReference type="SMART" id="SM00387">
    <property type="entry name" value="HATPase_c"/>
    <property type="match status" value="1"/>
</dbReference>
<dbReference type="GO" id="GO:0007234">
    <property type="term" value="P:osmosensory signaling via phosphorelay pathway"/>
    <property type="evidence" value="ECO:0007669"/>
    <property type="project" value="TreeGrafter"/>
</dbReference>
<dbReference type="GO" id="GO:0006355">
    <property type="term" value="P:regulation of DNA-templated transcription"/>
    <property type="evidence" value="ECO:0007669"/>
    <property type="project" value="InterPro"/>
</dbReference>
<evidence type="ECO:0000256" key="3">
    <source>
        <dbReference type="ARBA" id="ARBA00012438"/>
    </source>
</evidence>
<protein>
    <recommendedName>
        <fullName evidence="3">histidine kinase</fullName>
        <ecNumber evidence="3">2.7.13.3</ecNumber>
    </recommendedName>
</protein>
<keyword evidence="12" id="KW-0472">Membrane</keyword>
<dbReference type="InterPro" id="IPR000014">
    <property type="entry name" value="PAS"/>
</dbReference>
<dbReference type="FunFam" id="3.30.565.10:FF:000006">
    <property type="entry name" value="Sensor histidine kinase WalK"/>
    <property type="match status" value="1"/>
</dbReference>
<dbReference type="InterPro" id="IPR001610">
    <property type="entry name" value="PAC"/>
</dbReference>
<evidence type="ECO:0000256" key="12">
    <source>
        <dbReference type="ARBA" id="ARBA00023136"/>
    </source>
</evidence>
<accession>A0A4R0MMX8</accession>
<evidence type="ECO:0000313" key="17">
    <source>
        <dbReference type="EMBL" id="TCC88080.1"/>
    </source>
</evidence>
<dbReference type="GO" id="GO:0005524">
    <property type="term" value="F:ATP binding"/>
    <property type="evidence" value="ECO:0007669"/>
    <property type="project" value="UniProtKB-KW"/>
</dbReference>
<dbReference type="SUPFAM" id="SSF47384">
    <property type="entry name" value="Homodimeric domain of signal transducing histidine kinase"/>
    <property type="match status" value="1"/>
</dbReference>
<dbReference type="AlphaFoldDB" id="A0A4R0MMX8"/>
<evidence type="ECO:0000256" key="7">
    <source>
        <dbReference type="ARBA" id="ARBA00022741"/>
    </source>
</evidence>
<dbReference type="CDD" id="cd00082">
    <property type="entry name" value="HisKA"/>
    <property type="match status" value="1"/>
</dbReference>
<dbReference type="SUPFAM" id="SSF55874">
    <property type="entry name" value="ATPase domain of HSP90 chaperone/DNA topoisomerase II/histidine kinase"/>
    <property type="match status" value="1"/>
</dbReference>
<keyword evidence="9" id="KW-0067">ATP-binding</keyword>
<feature type="coiled-coil region" evidence="13">
    <location>
        <begin position="8"/>
        <end position="49"/>
    </location>
</feature>
<proteinExistence type="predicted"/>
<evidence type="ECO:0000256" key="2">
    <source>
        <dbReference type="ARBA" id="ARBA00004141"/>
    </source>
</evidence>
<dbReference type="PROSITE" id="PS50112">
    <property type="entry name" value="PAS"/>
    <property type="match status" value="2"/>
</dbReference>
<dbReference type="Gene3D" id="3.30.565.10">
    <property type="entry name" value="Histidine kinase-like ATPase, C-terminal domain"/>
    <property type="match status" value="1"/>
</dbReference>
<dbReference type="Gene3D" id="1.10.287.130">
    <property type="match status" value="1"/>
</dbReference>
<evidence type="ECO:0000256" key="9">
    <source>
        <dbReference type="ARBA" id="ARBA00022840"/>
    </source>
</evidence>
<evidence type="ECO:0000256" key="1">
    <source>
        <dbReference type="ARBA" id="ARBA00000085"/>
    </source>
</evidence>
<dbReference type="PANTHER" id="PTHR42878">
    <property type="entry name" value="TWO-COMPONENT HISTIDINE KINASE"/>
    <property type="match status" value="1"/>
</dbReference>
<dbReference type="GO" id="GO:0016020">
    <property type="term" value="C:membrane"/>
    <property type="evidence" value="ECO:0007669"/>
    <property type="project" value="UniProtKB-SubCell"/>
</dbReference>
<dbReference type="SMART" id="SM00388">
    <property type="entry name" value="HisKA"/>
    <property type="match status" value="1"/>
</dbReference>
<dbReference type="InterPro" id="IPR036890">
    <property type="entry name" value="HATPase_C_sf"/>
</dbReference>
<dbReference type="InterPro" id="IPR000700">
    <property type="entry name" value="PAS-assoc_C"/>
</dbReference>
<feature type="domain" description="PAS" evidence="15">
    <location>
        <begin position="224"/>
        <end position="269"/>
    </location>
</feature>
<dbReference type="Pfam" id="PF02518">
    <property type="entry name" value="HATPase_c"/>
    <property type="match status" value="1"/>
</dbReference>
<dbReference type="InterPro" id="IPR003594">
    <property type="entry name" value="HATPase_dom"/>
</dbReference>